<dbReference type="EMBL" id="JACHBC010000026">
    <property type="protein sequence ID" value="MBB5564611.1"/>
    <property type="molecule type" value="Genomic_DNA"/>
</dbReference>
<evidence type="ECO:0000313" key="1">
    <source>
        <dbReference type="EMBL" id="MBB5564611.1"/>
    </source>
</evidence>
<name>A0A7W8XKQ8_9HYPH</name>
<dbReference type="Proteomes" id="UP000528824">
    <property type="component" value="Unassembled WGS sequence"/>
</dbReference>
<protein>
    <submittedName>
        <fullName evidence="1">Uncharacterized protein</fullName>
    </submittedName>
</protein>
<evidence type="ECO:0000313" key="2">
    <source>
        <dbReference type="Proteomes" id="UP000528824"/>
    </source>
</evidence>
<sequence>MPIAKGRLKELLAEEGLRLEWSGAVDKTQTHRPLVNIYRSNGEEVGKRCSGGPSHEMESEASKRLVRRIAVRIIMAAIL</sequence>
<dbReference type="RefSeq" id="WP_312862824.1">
    <property type="nucleotide sequence ID" value="NZ_JACHBB010000027.1"/>
</dbReference>
<dbReference type="AlphaFoldDB" id="A0A7W8XKQ8"/>
<accession>A0A7W8XKQ8</accession>
<gene>
    <name evidence="1" type="ORF">GGI59_006320</name>
</gene>
<comment type="caution">
    <text evidence="1">The sequence shown here is derived from an EMBL/GenBank/DDBJ whole genome shotgun (WGS) entry which is preliminary data.</text>
</comment>
<keyword evidence="2" id="KW-1185">Reference proteome</keyword>
<organism evidence="1 2">
    <name type="scientific">Rhizobium lentis</name>
    <dbReference type="NCBI Taxonomy" id="1138194"/>
    <lineage>
        <taxon>Bacteria</taxon>
        <taxon>Pseudomonadati</taxon>
        <taxon>Pseudomonadota</taxon>
        <taxon>Alphaproteobacteria</taxon>
        <taxon>Hyphomicrobiales</taxon>
        <taxon>Rhizobiaceae</taxon>
        <taxon>Rhizobium/Agrobacterium group</taxon>
        <taxon>Rhizobium</taxon>
    </lineage>
</organism>
<proteinExistence type="predicted"/>
<reference evidence="1 2" key="1">
    <citation type="submission" date="2020-08" db="EMBL/GenBank/DDBJ databases">
        <title>Genomic Encyclopedia of Type Strains, Phase IV (KMG-V): Genome sequencing to study the core and pangenomes of soil and plant-associated prokaryotes.</title>
        <authorList>
            <person name="Whitman W."/>
        </authorList>
    </citation>
    <scope>NUCLEOTIDE SEQUENCE [LARGE SCALE GENOMIC DNA]</scope>
    <source>
        <strain evidence="1 2">SEMIA 4034</strain>
    </source>
</reference>